<dbReference type="Proteomes" id="UP000237000">
    <property type="component" value="Unassembled WGS sequence"/>
</dbReference>
<sequence>MDQNLVSVSPAGSSSSSATPTYPGTRISSIAIISSPQEGNNNRCTYSPALQ</sequence>
<evidence type="ECO:0000256" key="1">
    <source>
        <dbReference type="SAM" id="MobiDB-lite"/>
    </source>
</evidence>
<proteinExistence type="predicted"/>
<accession>A0A2P5E9K1</accession>
<dbReference type="EMBL" id="JXTC01000199">
    <property type="protein sequence ID" value="PON82235.1"/>
    <property type="molecule type" value="Genomic_DNA"/>
</dbReference>
<evidence type="ECO:0000313" key="2">
    <source>
        <dbReference type="EMBL" id="PON82235.1"/>
    </source>
</evidence>
<dbReference type="InParanoid" id="A0A2P5E9K1"/>
<comment type="caution">
    <text evidence="2">The sequence shown here is derived from an EMBL/GenBank/DDBJ whole genome shotgun (WGS) entry which is preliminary data.</text>
</comment>
<feature type="compositionally biased region" description="Low complexity" evidence="1">
    <location>
        <begin position="1"/>
        <end position="21"/>
    </location>
</feature>
<dbReference type="AlphaFoldDB" id="A0A2P5E9K1"/>
<reference evidence="3" key="1">
    <citation type="submission" date="2016-06" db="EMBL/GenBank/DDBJ databases">
        <title>Parallel loss of symbiosis genes in relatives of nitrogen-fixing non-legume Parasponia.</title>
        <authorList>
            <person name="Van Velzen R."/>
            <person name="Holmer R."/>
            <person name="Bu F."/>
            <person name="Rutten L."/>
            <person name="Van Zeijl A."/>
            <person name="Liu W."/>
            <person name="Santuari L."/>
            <person name="Cao Q."/>
            <person name="Sharma T."/>
            <person name="Shen D."/>
            <person name="Roswanjaya Y."/>
            <person name="Wardhani T."/>
            <person name="Kalhor M.S."/>
            <person name="Jansen J."/>
            <person name="Van den Hoogen J."/>
            <person name="Gungor B."/>
            <person name="Hartog M."/>
            <person name="Hontelez J."/>
            <person name="Verver J."/>
            <person name="Yang W.-C."/>
            <person name="Schijlen E."/>
            <person name="Repin R."/>
            <person name="Schilthuizen M."/>
            <person name="Schranz E."/>
            <person name="Heidstra R."/>
            <person name="Miyata K."/>
            <person name="Fedorova E."/>
            <person name="Kohlen W."/>
            <person name="Bisseling T."/>
            <person name="Smit S."/>
            <person name="Geurts R."/>
        </authorList>
    </citation>
    <scope>NUCLEOTIDE SEQUENCE [LARGE SCALE GENOMIC DNA]</scope>
    <source>
        <strain evidence="3">cv. RG33-2</strain>
    </source>
</reference>
<evidence type="ECO:0000313" key="3">
    <source>
        <dbReference type="Proteomes" id="UP000237000"/>
    </source>
</evidence>
<gene>
    <name evidence="2" type="ORF">TorRG33x02_220160</name>
</gene>
<protein>
    <submittedName>
        <fullName evidence="2">Uncharacterized protein</fullName>
    </submittedName>
</protein>
<name>A0A2P5E9K1_TREOI</name>
<feature type="non-terminal residue" evidence="2">
    <location>
        <position position="51"/>
    </location>
</feature>
<keyword evidence="3" id="KW-1185">Reference proteome</keyword>
<feature type="region of interest" description="Disordered" evidence="1">
    <location>
        <begin position="1"/>
        <end position="24"/>
    </location>
</feature>
<organism evidence="2 3">
    <name type="scientific">Trema orientale</name>
    <name type="common">Charcoal tree</name>
    <name type="synonym">Celtis orientalis</name>
    <dbReference type="NCBI Taxonomy" id="63057"/>
    <lineage>
        <taxon>Eukaryota</taxon>
        <taxon>Viridiplantae</taxon>
        <taxon>Streptophyta</taxon>
        <taxon>Embryophyta</taxon>
        <taxon>Tracheophyta</taxon>
        <taxon>Spermatophyta</taxon>
        <taxon>Magnoliopsida</taxon>
        <taxon>eudicotyledons</taxon>
        <taxon>Gunneridae</taxon>
        <taxon>Pentapetalae</taxon>
        <taxon>rosids</taxon>
        <taxon>fabids</taxon>
        <taxon>Rosales</taxon>
        <taxon>Cannabaceae</taxon>
        <taxon>Trema</taxon>
    </lineage>
</organism>